<gene>
    <name evidence="8" type="ORF">KMZ93_21605</name>
</gene>
<dbReference type="PANTHER" id="PTHR34001:SF3">
    <property type="entry name" value="BLL7405 PROTEIN"/>
    <property type="match status" value="1"/>
</dbReference>
<proteinExistence type="inferred from homology"/>
<keyword evidence="2 6" id="KW-0732">Signal</keyword>
<dbReference type="SUPFAM" id="SSF56925">
    <property type="entry name" value="OMPA-like"/>
    <property type="match status" value="1"/>
</dbReference>
<evidence type="ECO:0000256" key="2">
    <source>
        <dbReference type="ARBA" id="ARBA00022729"/>
    </source>
</evidence>
<comment type="subcellular location">
    <subcellularLocation>
        <location evidence="1">Cell outer membrane</location>
    </subcellularLocation>
</comment>
<dbReference type="InterPro" id="IPR011250">
    <property type="entry name" value="OMP/PagP_B-barrel"/>
</dbReference>
<organism evidence="8 9">
    <name type="scientific">Bradyrhizobium sediminis</name>
    <dbReference type="NCBI Taxonomy" id="2840469"/>
    <lineage>
        <taxon>Bacteria</taxon>
        <taxon>Pseudomonadati</taxon>
        <taxon>Pseudomonadota</taxon>
        <taxon>Alphaproteobacteria</taxon>
        <taxon>Hyphomicrobiales</taxon>
        <taxon>Nitrobacteraceae</taxon>
        <taxon>Bradyrhizobium</taxon>
    </lineage>
</organism>
<evidence type="ECO:0000256" key="6">
    <source>
        <dbReference type="SAM" id="SignalP"/>
    </source>
</evidence>
<dbReference type="PANTHER" id="PTHR34001">
    <property type="entry name" value="BLL7405 PROTEIN"/>
    <property type="match status" value="1"/>
</dbReference>
<protein>
    <submittedName>
        <fullName evidence="8">Outer membrane beta-barrel protein</fullName>
    </submittedName>
</protein>
<comment type="similarity">
    <text evidence="5">Belongs to the Omp25/RopB family.</text>
</comment>
<evidence type="ECO:0000259" key="7">
    <source>
        <dbReference type="Pfam" id="PF13505"/>
    </source>
</evidence>
<dbReference type="Gene3D" id="2.40.160.20">
    <property type="match status" value="1"/>
</dbReference>
<keyword evidence="4" id="KW-0998">Cell outer membrane</keyword>
<dbReference type="AlphaFoldDB" id="A0A975NW81"/>
<evidence type="ECO:0000256" key="5">
    <source>
        <dbReference type="ARBA" id="ARBA00038306"/>
    </source>
</evidence>
<feature type="chain" id="PRO_5037378510" evidence="6">
    <location>
        <begin position="24"/>
        <end position="280"/>
    </location>
</feature>
<dbReference type="GO" id="GO:0009279">
    <property type="term" value="C:cell outer membrane"/>
    <property type="evidence" value="ECO:0007669"/>
    <property type="project" value="UniProtKB-SubCell"/>
</dbReference>
<evidence type="ECO:0000256" key="3">
    <source>
        <dbReference type="ARBA" id="ARBA00023136"/>
    </source>
</evidence>
<dbReference type="InterPro" id="IPR051692">
    <property type="entry name" value="OMP-like"/>
</dbReference>
<evidence type="ECO:0000256" key="4">
    <source>
        <dbReference type="ARBA" id="ARBA00023237"/>
    </source>
</evidence>
<dbReference type="Proteomes" id="UP000676951">
    <property type="component" value="Chromosome"/>
</dbReference>
<dbReference type="InterPro" id="IPR006315">
    <property type="entry name" value="OM_autotransptr_brl_dom"/>
</dbReference>
<name>A0A975NW81_9BRAD</name>
<sequence length="280" mass="28647">MKQMATAILTVACIVALGQAANAADVARPAYKVASAPVANWSGIYAGFHAGWGQTSGDPGAASLSTTGYASPVFETPNLNLKGNGPLFGGQLGFNWQINPSWVIGAEGDITGTGLKSSATGTPNCLPPFCGLLAPVPGASQYMAQDINWLASLRGRLGYSWGSSLFYVTGGAAWANISYRADSADATWVCNGGGGGGAGCSYPASFDSTKTGWAVGAGYEAMITANWSLRAEYLYYSFGGTTASAAGTPAAACQVADCSATYIFSATDIHTARVGVNYRF</sequence>
<feature type="signal peptide" evidence="6">
    <location>
        <begin position="1"/>
        <end position="23"/>
    </location>
</feature>
<keyword evidence="9" id="KW-1185">Reference proteome</keyword>
<feature type="domain" description="Outer membrane protein beta-barrel" evidence="7">
    <location>
        <begin position="25"/>
        <end position="280"/>
    </location>
</feature>
<dbReference type="RefSeq" id="WP_215603300.1">
    <property type="nucleotide sequence ID" value="NZ_CP076136.1"/>
</dbReference>
<dbReference type="Pfam" id="PF13505">
    <property type="entry name" value="OMP_b-brl"/>
    <property type="match status" value="1"/>
</dbReference>
<evidence type="ECO:0000256" key="1">
    <source>
        <dbReference type="ARBA" id="ARBA00004442"/>
    </source>
</evidence>
<dbReference type="EMBL" id="CP076136">
    <property type="protein sequence ID" value="QWG22532.1"/>
    <property type="molecule type" value="Genomic_DNA"/>
</dbReference>
<evidence type="ECO:0000313" key="8">
    <source>
        <dbReference type="EMBL" id="QWG22532.1"/>
    </source>
</evidence>
<reference evidence="8 9" key="1">
    <citation type="submission" date="2021-06" db="EMBL/GenBank/DDBJ databases">
        <title>Bradyrhizobium sp. S2-11-4 Genome sequencing.</title>
        <authorList>
            <person name="Jin L."/>
        </authorList>
    </citation>
    <scope>NUCLEOTIDE SEQUENCE [LARGE SCALE GENOMIC DNA]</scope>
    <source>
        <strain evidence="8 9">S2-11-4</strain>
    </source>
</reference>
<dbReference type="InterPro" id="IPR027385">
    <property type="entry name" value="Beta-barrel_OMP"/>
</dbReference>
<evidence type="ECO:0000313" key="9">
    <source>
        <dbReference type="Proteomes" id="UP000676951"/>
    </source>
</evidence>
<dbReference type="NCBIfam" id="TIGR01414">
    <property type="entry name" value="autotrans_barl"/>
    <property type="match status" value="1"/>
</dbReference>
<accession>A0A975NW81</accession>
<keyword evidence="3" id="KW-0472">Membrane</keyword>